<evidence type="ECO:0000256" key="1">
    <source>
        <dbReference type="ARBA" id="ARBA00007553"/>
    </source>
</evidence>
<dbReference type="SMART" id="SM00701">
    <property type="entry name" value="PGRP"/>
    <property type="match status" value="1"/>
</dbReference>
<dbReference type="Gene3D" id="3.40.80.10">
    <property type="entry name" value="Peptidoglycan recognition protein-like"/>
    <property type="match status" value="1"/>
</dbReference>
<dbReference type="InterPro" id="IPR002477">
    <property type="entry name" value="Peptidoglycan-bd-like"/>
</dbReference>
<evidence type="ECO:0000259" key="2">
    <source>
        <dbReference type="SMART" id="SM00644"/>
    </source>
</evidence>
<dbReference type="InterPro" id="IPR036365">
    <property type="entry name" value="PGBD-like_sf"/>
</dbReference>
<dbReference type="Pfam" id="PF01510">
    <property type="entry name" value="Amidase_2"/>
    <property type="match status" value="1"/>
</dbReference>
<dbReference type="CDD" id="cd06583">
    <property type="entry name" value="PGRP"/>
    <property type="match status" value="1"/>
</dbReference>
<dbReference type="EMBL" id="BAAACF010000001">
    <property type="protein sequence ID" value="GAA0718989.1"/>
    <property type="molecule type" value="Genomic_DNA"/>
</dbReference>
<dbReference type="InterPro" id="IPR002502">
    <property type="entry name" value="Amidase_domain"/>
</dbReference>
<comment type="caution">
    <text evidence="4">The sequence shown here is derived from an EMBL/GenBank/DDBJ whole genome shotgun (WGS) entry which is preliminary data.</text>
</comment>
<dbReference type="Pfam" id="PF01471">
    <property type="entry name" value="PG_binding_1"/>
    <property type="match status" value="1"/>
</dbReference>
<dbReference type="Proteomes" id="UP001500339">
    <property type="component" value="Unassembled WGS sequence"/>
</dbReference>
<dbReference type="Gene3D" id="1.10.101.10">
    <property type="entry name" value="PGBD-like superfamily/PGBD"/>
    <property type="match status" value="1"/>
</dbReference>
<protein>
    <submittedName>
        <fullName evidence="4">N-acetylmuramoyl-L-alanine amidase</fullName>
    </submittedName>
</protein>
<dbReference type="SUPFAM" id="SSF55846">
    <property type="entry name" value="N-acetylmuramoyl-L-alanine amidase-like"/>
    <property type="match status" value="1"/>
</dbReference>
<dbReference type="InterPro" id="IPR036505">
    <property type="entry name" value="Amidase/PGRP_sf"/>
</dbReference>
<accession>A0ABN1IQE6</accession>
<dbReference type="PANTHER" id="PTHR11022:SF41">
    <property type="entry name" value="PEPTIDOGLYCAN-RECOGNITION PROTEIN LC-RELATED"/>
    <property type="match status" value="1"/>
</dbReference>
<feature type="domain" description="N-acetylmuramoyl-L-alanine amidase" evidence="2">
    <location>
        <begin position="7"/>
        <end position="132"/>
    </location>
</feature>
<evidence type="ECO:0000259" key="3">
    <source>
        <dbReference type="SMART" id="SM00701"/>
    </source>
</evidence>
<sequence>MNIINSDLKFQGLTYGNKPRMIIAHHAAAVACSIEDIHRWHLNNGWSGCGYHYFIRKDGRVYVGRNEKALGDHCINYNAISIGVYLEGDFEREKVEEVQYGALVKLSRYLCNKYGIDKIYGHGELNATSCPGESFPLERLRKDLGDSAITGEVSNGTSYPGYLIRFNPSVKDKNVELVQRKLMEKGYSVGACGVDGYFGEGTLVAVKRF</sequence>
<dbReference type="InterPro" id="IPR036366">
    <property type="entry name" value="PGBDSf"/>
</dbReference>
<dbReference type="InterPro" id="IPR015510">
    <property type="entry name" value="PGRP"/>
</dbReference>
<dbReference type="RefSeq" id="WP_343766561.1">
    <property type="nucleotide sequence ID" value="NZ_BAAACF010000001.1"/>
</dbReference>
<proteinExistence type="inferred from homology"/>
<keyword evidence="5" id="KW-1185">Reference proteome</keyword>
<dbReference type="SMART" id="SM00644">
    <property type="entry name" value="Ami_2"/>
    <property type="match status" value="1"/>
</dbReference>
<feature type="domain" description="Peptidoglycan recognition protein family" evidence="3">
    <location>
        <begin position="1"/>
        <end position="126"/>
    </location>
</feature>
<evidence type="ECO:0000313" key="5">
    <source>
        <dbReference type="Proteomes" id="UP001500339"/>
    </source>
</evidence>
<gene>
    <name evidence="4" type="ORF">GCM10008905_06430</name>
</gene>
<organism evidence="4 5">
    <name type="scientific">Clostridium malenominatum</name>
    <dbReference type="NCBI Taxonomy" id="1539"/>
    <lineage>
        <taxon>Bacteria</taxon>
        <taxon>Bacillati</taxon>
        <taxon>Bacillota</taxon>
        <taxon>Clostridia</taxon>
        <taxon>Eubacteriales</taxon>
        <taxon>Clostridiaceae</taxon>
        <taxon>Clostridium</taxon>
    </lineage>
</organism>
<dbReference type="PANTHER" id="PTHR11022">
    <property type="entry name" value="PEPTIDOGLYCAN RECOGNITION PROTEIN"/>
    <property type="match status" value="1"/>
</dbReference>
<dbReference type="InterPro" id="IPR006619">
    <property type="entry name" value="PGRP_domain_met/bac"/>
</dbReference>
<comment type="similarity">
    <text evidence="1">Belongs to the N-acetylmuramoyl-L-alanine amidase 2 family.</text>
</comment>
<dbReference type="SUPFAM" id="SSF47090">
    <property type="entry name" value="PGBD-like"/>
    <property type="match status" value="1"/>
</dbReference>
<evidence type="ECO:0000313" key="4">
    <source>
        <dbReference type="EMBL" id="GAA0718989.1"/>
    </source>
</evidence>
<name>A0ABN1IQE6_9CLOT</name>
<reference evidence="4 5" key="1">
    <citation type="journal article" date="2019" name="Int. J. Syst. Evol. Microbiol.">
        <title>The Global Catalogue of Microorganisms (GCM) 10K type strain sequencing project: providing services to taxonomists for standard genome sequencing and annotation.</title>
        <authorList>
            <consortium name="The Broad Institute Genomics Platform"/>
            <consortium name="The Broad Institute Genome Sequencing Center for Infectious Disease"/>
            <person name="Wu L."/>
            <person name="Ma J."/>
        </authorList>
    </citation>
    <scope>NUCLEOTIDE SEQUENCE [LARGE SCALE GENOMIC DNA]</scope>
    <source>
        <strain evidence="4 5">JCM 1405</strain>
    </source>
</reference>